<proteinExistence type="predicted"/>
<reference evidence="1" key="2">
    <citation type="journal article" date="2015" name="Data Brief">
        <title>Shoot transcriptome of the giant reed, Arundo donax.</title>
        <authorList>
            <person name="Barrero R.A."/>
            <person name="Guerrero F.D."/>
            <person name="Moolhuijzen P."/>
            <person name="Goolsby J.A."/>
            <person name="Tidwell J."/>
            <person name="Bellgard S.E."/>
            <person name="Bellgard M.I."/>
        </authorList>
    </citation>
    <scope>NUCLEOTIDE SEQUENCE</scope>
    <source>
        <tissue evidence="1">Shoot tissue taken approximately 20 cm above the soil surface</tissue>
    </source>
</reference>
<dbReference type="EMBL" id="GBRH01228001">
    <property type="protein sequence ID" value="JAD69894.1"/>
    <property type="molecule type" value="Transcribed_RNA"/>
</dbReference>
<name>A0A0A9C0P8_ARUDO</name>
<accession>A0A0A9C0P8</accession>
<evidence type="ECO:0000313" key="1">
    <source>
        <dbReference type="EMBL" id="JAD69894.1"/>
    </source>
</evidence>
<dbReference type="AlphaFoldDB" id="A0A0A9C0P8"/>
<protein>
    <submittedName>
        <fullName evidence="1">Uncharacterized protein</fullName>
    </submittedName>
</protein>
<reference evidence="1" key="1">
    <citation type="submission" date="2014-09" db="EMBL/GenBank/DDBJ databases">
        <authorList>
            <person name="Magalhaes I.L.F."/>
            <person name="Oliveira U."/>
            <person name="Santos F.R."/>
            <person name="Vidigal T.H.D.A."/>
            <person name="Brescovit A.D."/>
            <person name="Santos A.J."/>
        </authorList>
    </citation>
    <scope>NUCLEOTIDE SEQUENCE</scope>
    <source>
        <tissue evidence="1">Shoot tissue taken approximately 20 cm above the soil surface</tissue>
    </source>
</reference>
<sequence>MVLEAKVKQTFDLYMWSRPSRGRGRCSSFI</sequence>
<organism evidence="1">
    <name type="scientific">Arundo donax</name>
    <name type="common">Giant reed</name>
    <name type="synonym">Donax arundinaceus</name>
    <dbReference type="NCBI Taxonomy" id="35708"/>
    <lineage>
        <taxon>Eukaryota</taxon>
        <taxon>Viridiplantae</taxon>
        <taxon>Streptophyta</taxon>
        <taxon>Embryophyta</taxon>
        <taxon>Tracheophyta</taxon>
        <taxon>Spermatophyta</taxon>
        <taxon>Magnoliopsida</taxon>
        <taxon>Liliopsida</taxon>
        <taxon>Poales</taxon>
        <taxon>Poaceae</taxon>
        <taxon>PACMAD clade</taxon>
        <taxon>Arundinoideae</taxon>
        <taxon>Arundineae</taxon>
        <taxon>Arundo</taxon>
    </lineage>
</organism>